<evidence type="ECO:0000313" key="2">
    <source>
        <dbReference type="Proteomes" id="UP000326340"/>
    </source>
</evidence>
<name>A0A5Q4BLX6_9PEZI</name>
<protein>
    <submittedName>
        <fullName evidence="1">Uncharacterized protein</fullName>
    </submittedName>
</protein>
<evidence type="ECO:0000313" key="1">
    <source>
        <dbReference type="EMBL" id="TQN67637.1"/>
    </source>
</evidence>
<reference evidence="1 2" key="1">
    <citation type="journal article" date="2019" name="Sci. Rep.">
        <title>Colletotrichum shisoi sp. nov., an anthracnose pathogen of Perilla frutescens in Japan: molecular phylogenetic, morphological and genomic evidence.</title>
        <authorList>
            <person name="Gan P."/>
            <person name="Tsushima A."/>
            <person name="Hiroyama R."/>
            <person name="Narusaka M."/>
            <person name="Takano Y."/>
            <person name="Narusaka Y."/>
            <person name="Kawaradani M."/>
            <person name="Damm U."/>
            <person name="Shirasu K."/>
        </authorList>
    </citation>
    <scope>NUCLEOTIDE SEQUENCE [LARGE SCALE GENOMIC DNA]</scope>
    <source>
        <strain evidence="1 2">PG-2018a</strain>
    </source>
</reference>
<dbReference type="OrthoDB" id="4794181at2759"/>
<dbReference type="EMBL" id="PUHP01000872">
    <property type="protein sequence ID" value="TQN67637.1"/>
    <property type="molecule type" value="Genomic_DNA"/>
</dbReference>
<dbReference type="Proteomes" id="UP000326340">
    <property type="component" value="Unassembled WGS sequence"/>
</dbReference>
<organism evidence="1 2">
    <name type="scientific">Colletotrichum shisoi</name>
    <dbReference type="NCBI Taxonomy" id="2078593"/>
    <lineage>
        <taxon>Eukaryota</taxon>
        <taxon>Fungi</taxon>
        <taxon>Dikarya</taxon>
        <taxon>Ascomycota</taxon>
        <taxon>Pezizomycotina</taxon>
        <taxon>Sordariomycetes</taxon>
        <taxon>Hypocreomycetidae</taxon>
        <taxon>Glomerellales</taxon>
        <taxon>Glomerellaceae</taxon>
        <taxon>Colletotrichum</taxon>
        <taxon>Colletotrichum destructivum species complex</taxon>
    </lineage>
</organism>
<proteinExistence type="predicted"/>
<keyword evidence="2" id="KW-1185">Reference proteome</keyword>
<gene>
    <name evidence="1" type="ORF">CSHISOI_07895</name>
</gene>
<comment type="caution">
    <text evidence="1">The sequence shown here is derived from an EMBL/GenBank/DDBJ whole genome shotgun (WGS) entry which is preliminary data.</text>
</comment>
<dbReference type="AlphaFoldDB" id="A0A5Q4BLX6"/>
<sequence>MTASCPFTLQRTFQTLIALARSHTRDLSLPHQTKKAGSLGVKEQCCRDCCTSASHWHSFPFLCKSAVASTPTPSLLAWESGWPLTANSALANEHAKCYCIWNKFSHRSLTDKACEIYRTTMKIFEKDSPESVNTTMLFHVCATIAPKDGGRVRYVSGFGGKEFKEACIQAMTTVVLQDASGGEVGSKCSN</sequence>
<accession>A0A5Q4BLX6</accession>